<name>A0A4Q4STL4_9PEZI</name>
<feature type="region of interest" description="Disordered" evidence="1">
    <location>
        <begin position="253"/>
        <end position="277"/>
    </location>
</feature>
<evidence type="ECO:0000256" key="2">
    <source>
        <dbReference type="SAM" id="Phobius"/>
    </source>
</evidence>
<evidence type="ECO:0000313" key="3">
    <source>
        <dbReference type="EMBL" id="RYO79544.1"/>
    </source>
</evidence>
<keyword evidence="2" id="KW-1133">Transmembrane helix</keyword>
<dbReference type="PANTHER" id="PTHR35179:SF1">
    <property type="entry name" value="INTEGRAL MEMBRANE PROTEIN"/>
    <property type="match status" value="1"/>
</dbReference>
<sequence>MASKEDIQLAALAAGFTLGFGFFTVWEAIKQTRRNRNPLRSAYIYMVWGEIIANAGLGVLAWIWLDGVLGDEPSVPLLFFILFFWVFEIQLLLQIIINRIAIVAESRKTIFYLKWGTAIFITMINVAVFCIFIPSHTVPPRSQMYVDINRIWDRMSKVLICLVDAALNWYFSRTVKNRLVKQHGLVKYHRIVGYTNKLMIVSVLMDVMLIGLMSLPNGIVFTQFHPVTYMVKLNIEMSMASLITKVARETGMGHDAKTPSSGVADSRHLTGNGTRSHVHDIPNDAVMMRSFHVAAVGGGGSEDDLDRYKGEAGIHRRVDVHVESASTSESIGREKGRPFGNGEDEMVLTHHAGHPRSRDAP</sequence>
<evidence type="ECO:0000313" key="4">
    <source>
        <dbReference type="Proteomes" id="UP000293360"/>
    </source>
</evidence>
<accession>A0A4Q4STL4</accession>
<dbReference type="PANTHER" id="PTHR35179">
    <property type="entry name" value="PROTEIN CBG02620"/>
    <property type="match status" value="1"/>
</dbReference>
<feature type="transmembrane region" description="Helical" evidence="2">
    <location>
        <begin position="109"/>
        <end position="134"/>
    </location>
</feature>
<protein>
    <submittedName>
        <fullName evidence="3">Uncharacterized protein</fullName>
    </submittedName>
</protein>
<gene>
    <name evidence="3" type="ORF">DL764_010012</name>
</gene>
<feature type="transmembrane region" description="Helical" evidence="2">
    <location>
        <begin position="154"/>
        <end position="171"/>
    </location>
</feature>
<feature type="transmembrane region" description="Helical" evidence="2">
    <location>
        <begin position="6"/>
        <end position="29"/>
    </location>
</feature>
<feature type="transmembrane region" description="Helical" evidence="2">
    <location>
        <begin position="41"/>
        <end position="65"/>
    </location>
</feature>
<evidence type="ECO:0000256" key="1">
    <source>
        <dbReference type="SAM" id="MobiDB-lite"/>
    </source>
</evidence>
<dbReference type="Proteomes" id="UP000293360">
    <property type="component" value="Unassembled WGS sequence"/>
</dbReference>
<dbReference type="OrthoDB" id="3205825at2759"/>
<keyword evidence="2" id="KW-0812">Transmembrane</keyword>
<keyword evidence="2" id="KW-0472">Membrane</keyword>
<proteinExistence type="predicted"/>
<feature type="transmembrane region" description="Helical" evidence="2">
    <location>
        <begin position="191"/>
        <end position="215"/>
    </location>
</feature>
<reference evidence="3 4" key="1">
    <citation type="submission" date="2018-06" db="EMBL/GenBank/DDBJ databases">
        <title>Complete Genomes of Monosporascus.</title>
        <authorList>
            <person name="Robinson A.J."/>
            <person name="Natvig D.O."/>
        </authorList>
    </citation>
    <scope>NUCLEOTIDE SEQUENCE [LARGE SCALE GENOMIC DNA]</scope>
    <source>
        <strain evidence="3 4">CBS 110550</strain>
    </source>
</reference>
<dbReference type="EMBL" id="QJNU01001106">
    <property type="protein sequence ID" value="RYO79544.1"/>
    <property type="molecule type" value="Genomic_DNA"/>
</dbReference>
<feature type="transmembrane region" description="Helical" evidence="2">
    <location>
        <begin position="77"/>
        <end position="97"/>
    </location>
</feature>
<dbReference type="AlphaFoldDB" id="A0A4Q4STL4"/>
<comment type="caution">
    <text evidence="3">The sequence shown here is derived from an EMBL/GenBank/DDBJ whole genome shotgun (WGS) entry which is preliminary data.</text>
</comment>
<feature type="region of interest" description="Disordered" evidence="1">
    <location>
        <begin position="320"/>
        <end position="361"/>
    </location>
</feature>
<feature type="compositionally biased region" description="Polar residues" evidence="1">
    <location>
        <begin position="258"/>
        <end position="275"/>
    </location>
</feature>
<organism evidence="3 4">
    <name type="scientific">Monosporascus ibericus</name>
    <dbReference type="NCBI Taxonomy" id="155417"/>
    <lineage>
        <taxon>Eukaryota</taxon>
        <taxon>Fungi</taxon>
        <taxon>Dikarya</taxon>
        <taxon>Ascomycota</taxon>
        <taxon>Pezizomycotina</taxon>
        <taxon>Sordariomycetes</taxon>
        <taxon>Xylariomycetidae</taxon>
        <taxon>Xylariales</taxon>
        <taxon>Xylariales incertae sedis</taxon>
        <taxon>Monosporascus</taxon>
    </lineage>
</organism>
<keyword evidence="4" id="KW-1185">Reference proteome</keyword>